<keyword evidence="1" id="KW-0472">Membrane</keyword>
<name>A0ABZ2Z2J7_9BACT</name>
<protein>
    <submittedName>
        <fullName evidence="2">DUF4184 family protein</fullName>
    </submittedName>
</protein>
<proteinExistence type="predicted"/>
<evidence type="ECO:0000313" key="3">
    <source>
        <dbReference type="Proteomes" id="UP001449657"/>
    </source>
</evidence>
<feature type="transmembrane region" description="Helical" evidence="1">
    <location>
        <begin position="199"/>
        <end position="221"/>
    </location>
</feature>
<keyword evidence="1" id="KW-0812">Transmembrane</keyword>
<dbReference type="EMBL" id="CP150096">
    <property type="protein sequence ID" value="WZN45974.1"/>
    <property type="molecule type" value="Genomic_DNA"/>
</dbReference>
<gene>
    <name evidence="2" type="ORF">WJU22_24040</name>
</gene>
<feature type="transmembrane region" description="Helical" evidence="1">
    <location>
        <begin position="174"/>
        <end position="192"/>
    </location>
</feature>
<organism evidence="2 3">
    <name type="scientific">Chitinophaga caseinilytica</name>
    <dbReference type="NCBI Taxonomy" id="2267521"/>
    <lineage>
        <taxon>Bacteria</taxon>
        <taxon>Pseudomonadati</taxon>
        <taxon>Bacteroidota</taxon>
        <taxon>Chitinophagia</taxon>
        <taxon>Chitinophagales</taxon>
        <taxon>Chitinophagaceae</taxon>
        <taxon>Chitinophaga</taxon>
    </lineage>
</organism>
<dbReference type="InterPro" id="IPR025238">
    <property type="entry name" value="DUF4184"/>
</dbReference>
<feature type="transmembrane region" description="Helical" evidence="1">
    <location>
        <begin position="144"/>
        <end position="162"/>
    </location>
</feature>
<keyword evidence="3" id="KW-1185">Reference proteome</keyword>
<keyword evidence="1" id="KW-1133">Transmembrane helix</keyword>
<dbReference type="RefSeq" id="WP_341840715.1">
    <property type="nucleotide sequence ID" value="NZ_CP149792.1"/>
</dbReference>
<dbReference type="Proteomes" id="UP001449657">
    <property type="component" value="Chromosome"/>
</dbReference>
<evidence type="ECO:0000313" key="2">
    <source>
        <dbReference type="EMBL" id="WZN45974.1"/>
    </source>
</evidence>
<reference evidence="2 3" key="1">
    <citation type="submission" date="2024-03" db="EMBL/GenBank/DDBJ databases">
        <title>Chitinophaga caseinilytica sp. nov., a casein hydrolysing bacterium isolated from forest soil.</title>
        <authorList>
            <person name="Lee D.S."/>
            <person name="Han D.M."/>
            <person name="Baek J.H."/>
            <person name="Choi D.G."/>
            <person name="Jeon J.H."/>
            <person name="Jeon C.O."/>
        </authorList>
    </citation>
    <scope>NUCLEOTIDE SEQUENCE [LARGE SCALE GENOMIC DNA]</scope>
    <source>
        <strain evidence="2 3">KACC 19118</strain>
    </source>
</reference>
<feature type="transmembrane region" description="Helical" evidence="1">
    <location>
        <begin position="32"/>
        <end position="54"/>
    </location>
</feature>
<accession>A0ABZ2Z2J7</accession>
<evidence type="ECO:0000256" key="1">
    <source>
        <dbReference type="SAM" id="Phobius"/>
    </source>
</evidence>
<dbReference type="Pfam" id="PF13803">
    <property type="entry name" value="DUF4184"/>
    <property type="match status" value="1"/>
</dbReference>
<sequence>MPRRLASATGLIVGSMAPDFEYFLRMKVQSEYSHTLWGLLLFCMPLGLVIAFLFHELVKPALVNNLPGFLQARFRPMAQYPWRKYFAENWPVVCVSVLIGAASHVLWDGCTHAHGFFVQAWPVFSGEWDIAGHNIPIYKMLQHGSSLAGAVAIGWVVMKLPADGLPAQPVNPRYWVLVLGWTGIVVTARLLAGGQSAAYGNLIVTVIAAFLVALVLAPLALRWKSPAGMPE</sequence>